<dbReference type="EMBL" id="CP002455">
    <property type="protein sequence ID" value="ADX67319.1"/>
    <property type="molecule type" value="Genomic_DNA"/>
</dbReference>
<evidence type="ECO:0000259" key="2">
    <source>
        <dbReference type="Pfam" id="PF13439"/>
    </source>
</evidence>
<proteinExistence type="predicted"/>
<protein>
    <submittedName>
        <fullName evidence="3">Glycosyl transferase group 1</fullName>
    </submittedName>
</protein>
<dbReference type="InterPro" id="IPR028098">
    <property type="entry name" value="Glyco_trans_4-like_N"/>
</dbReference>
<dbReference type="Pfam" id="PF13439">
    <property type="entry name" value="Glyco_transf_4"/>
    <property type="match status" value="1"/>
</dbReference>
<dbReference type="GO" id="GO:0016757">
    <property type="term" value="F:glycosyltransferase activity"/>
    <property type="evidence" value="ECO:0007669"/>
    <property type="project" value="InterPro"/>
</dbReference>
<feature type="domain" description="Glycosyl transferase family 1" evidence="1">
    <location>
        <begin position="173"/>
        <end position="331"/>
    </location>
</feature>
<reference evidence="3 4" key="1">
    <citation type="journal article" date="2011" name="Stand. Genomic Sci.">
        <title>Complete genome sequence of Weeksella virosa type strain (9751).</title>
        <authorList>
            <person name="Lang E."/>
            <person name="Teshima H."/>
            <person name="Lucas S."/>
            <person name="Lapidus A."/>
            <person name="Hammon N."/>
            <person name="Deshpande S."/>
            <person name="Nolan M."/>
            <person name="Cheng J.F."/>
            <person name="Pitluck S."/>
            <person name="Liolios K."/>
            <person name="Pagani I."/>
            <person name="Mikhailova N."/>
            <person name="Ivanova N."/>
            <person name="Mavromatis K."/>
            <person name="Pati A."/>
            <person name="Tapia R."/>
            <person name="Han C."/>
            <person name="Goodwin L."/>
            <person name="Chen A."/>
            <person name="Palaniappan K."/>
            <person name="Land M."/>
            <person name="Hauser L."/>
            <person name="Chang Y.J."/>
            <person name="Jeffries C.D."/>
            <person name="Brambilla E.M."/>
            <person name="Kopitz M."/>
            <person name="Rohde M."/>
            <person name="Goker M."/>
            <person name="Tindall B.J."/>
            <person name="Detter J.C."/>
            <person name="Woyke T."/>
            <person name="Bristow J."/>
            <person name="Eisen J.A."/>
            <person name="Markowitz V."/>
            <person name="Hugenholtz P."/>
            <person name="Klenk H.P."/>
            <person name="Kyrpides N.C."/>
        </authorList>
    </citation>
    <scope>NUCLEOTIDE SEQUENCE [LARGE SCALE GENOMIC DNA]</scope>
    <source>
        <strain evidence="4">ATCC 43766 / DSM 16922 / JCM 21250 / NBRC 16016 / NCTC 11634 / CL345/78</strain>
    </source>
</reference>
<dbReference type="InterPro" id="IPR001296">
    <property type="entry name" value="Glyco_trans_1"/>
</dbReference>
<dbReference type="KEGG" id="wvi:Weevi_0600"/>
<feature type="domain" description="Glycosyltransferase subfamily 4-like N-terminal" evidence="2">
    <location>
        <begin position="14"/>
        <end position="167"/>
    </location>
</feature>
<dbReference type="Gene3D" id="3.40.50.2000">
    <property type="entry name" value="Glycogen Phosphorylase B"/>
    <property type="match status" value="2"/>
</dbReference>
<dbReference type="SUPFAM" id="SSF53756">
    <property type="entry name" value="UDP-Glycosyltransferase/glycogen phosphorylase"/>
    <property type="match status" value="1"/>
</dbReference>
<dbReference type="Pfam" id="PF00534">
    <property type="entry name" value="Glycos_transf_1"/>
    <property type="match status" value="1"/>
</dbReference>
<dbReference type="CDD" id="cd03811">
    <property type="entry name" value="GT4_GT28_WabH-like"/>
    <property type="match status" value="1"/>
</dbReference>
<sequence>MKTVFFILPNLHQGGAEKIVTTICNELDRKQFRSVLLLFQKEGPFLKDLKSDVEIIELKTKRIRFAIFPILQEIYKRKPSIVFSGWGEISAFLSYFIPLFPKVKFVSRETNVVSKHVVRKEILFFYKFYHRFDAIIAQSEDMRQDLIENFQLDKEKIVKIHNPVDFELLDQKQNQPIELPFSSDHKNVIAIGNLTARKGFDLLLNVFAELKNTPIHLYVLGDGVDKEKLEHQRQALGLENVHFLGHVENPYPYLAAADLFILSSRYEGFPNVLLEAGACGTYALCNDCLGGINEIIQPKRNGEILAIENTKAFAERIVHILEDKHDASSIRDSIKSRFDKKFIIHQYEEILNKL</sequence>
<accession>F0NZR0</accession>
<dbReference type="RefSeq" id="WP_013597711.1">
    <property type="nucleotide sequence ID" value="NC_015144.1"/>
</dbReference>
<dbReference type="PANTHER" id="PTHR12526">
    <property type="entry name" value="GLYCOSYLTRANSFERASE"/>
    <property type="match status" value="1"/>
</dbReference>
<dbReference type="PANTHER" id="PTHR12526:SF630">
    <property type="entry name" value="GLYCOSYLTRANSFERASE"/>
    <property type="match status" value="1"/>
</dbReference>
<evidence type="ECO:0000259" key="1">
    <source>
        <dbReference type="Pfam" id="PF00534"/>
    </source>
</evidence>
<dbReference type="eggNOG" id="COG0438">
    <property type="taxonomic scope" value="Bacteria"/>
</dbReference>
<dbReference type="STRING" id="865938.Weevi_0600"/>
<dbReference type="AlphaFoldDB" id="F0NZR0"/>
<dbReference type="Proteomes" id="UP000008641">
    <property type="component" value="Chromosome"/>
</dbReference>
<evidence type="ECO:0000313" key="3">
    <source>
        <dbReference type="EMBL" id="ADX67319.1"/>
    </source>
</evidence>
<name>F0NZR0_WEEVC</name>
<keyword evidence="4" id="KW-1185">Reference proteome</keyword>
<keyword evidence="3" id="KW-0808">Transferase</keyword>
<reference evidence="4" key="2">
    <citation type="journal article" date="2011" name="Stand. Genomic Sci.">
        <title>Complete genome sequence of Weeksella virosa type strain (9751T).</title>
        <authorList>
            <person name="Lang E."/>
            <person name="Teshima H."/>
            <person name="Lucas S."/>
            <person name="Lapidus A."/>
            <person name="Hammon N."/>
            <person name="Deshpande S."/>
            <person name="Nolan M."/>
            <person name="Cheng J."/>
            <person name="Pitluck S."/>
            <person name="Liolios K."/>
            <person name="Pagani I."/>
            <person name="Mikhailova N."/>
            <person name="Ivanova N."/>
            <person name="Mavromatis K."/>
            <person name="Pati A."/>
            <person name="Tapia R."/>
            <person name="Han C."/>
            <person name="Goodwin L."/>
            <person name="Chen A."/>
            <person name="Palaniappan K."/>
            <person name="Land M."/>
            <person name="Hauser L."/>
            <person name="Chang Y."/>
            <person name="Jeffries C."/>
            <person name="Brambilla E."/>
            <person name="Kopitz M."/>
            <person name="Rohde M."/>
            <person name="Goker M."/>
            <person name="Tindall B."/>
            <person name="Detter J."/>
            <person name="Woyke T."/>
            <person name="Bristow J."/>
            <person name="Eisen J."/>
            <person name="Markowitz V."/>
            <person name="Hugenholtz P."/>
            <person name="Klenk H."/>
            <person name="Kyrpides N."/>
        </authorList>
    </citation>
    <scope>NUCLEOTIDE SEQUENCE [LARGE SCALE GENOMIC DNA]</scope>
    <source>
        <strain evidence="4">ATCC 43766 / DSM 16922 / JCM 21250 / NBRC 16016 / NCTC 11634 / CL345/78</strain>
    </source>
</reference>
<dbReference type="HOGENOM" id="CLU_009583_0_0_10"/>
<evidence type="ECO:0000313" key="4">
    <source>
        <dbReference type="Proteomes" id="UP000008641"/>
    </source>
</evidence>
<gene>
    <name evidence="3" type="ordered locus">Weevi_0600</name>
</gene>
<organism evidence="3 4">
    <name type="scientific">Weeksella virosa (strain ATCC 43766 / DSM 16922 / JCM 21250 / CCUG 30538 / CDC 9751 / IAM 14551 / NBRC 16016 / NCTC 11634 / CL345/78)</name>
    <dbReference type="NCBI Taxonomy" id="865938"/>
    <lineage>
        <taxon>Bacteria</taxon>
        <taxon>Pseudomonadati</taxon>
        <taxon>Bacteroidota</taxon>
        <taxon>Flavobacteriia</taxon>
        <taxon>Flavobacteriales</taxon>
        <taxon>Weeksellaceae</taxon>
        <taxon>Weeksella</taxon>
    </lineage>
</organism>